<keyword evidence="2" id="KW-1185">Reference proteome</keyword>
<evidence type="ECO:0000313" key="1">
    <source>
        <dbReference type="EMBL" id="NIJ17659.1"/>
    </source>
</evidence>
<reference evidence="1 2" key="1">
    <citation type="submission" date="2020-03" db="EMBL/GenBank/DDBJ databases">
        <title>Genomic Encyclopedia of Type Strains, Phase IV (KMG-IV): sequencing the most valuable type-strain genomes for metagenomic binning, comparative biology and taxonomic classification.</title>
        <authorList>
            <person name="Goeker M."/>
        </authorList>
    </citation>
    <scope>NUCLEOTIDE SEQUENCE [LARGE SCALE GENOMIC DNA]</scope>
    <source>
        <strain evidence="1 2">DSM 21299</strain>
    </source>
</reference>
<dbReference type="Proteomes" id="UP000576821">
    <property type="component" value="Unassembled WGS sequence"/>
</dbReference>
<dbReference type="RefSeq" id="WP_167304211.1">
    <property type="nucleotide sequence ID" value="NZ_JAASQR010000003.1"/>
</dbReference>
<proteinExistence type="predicted"/>
<gene>
    <name evidence="1" type="ORF">FHS54_002648</name>
</gene>
<dbReference type="AlphaFoldDB" id="A0A846M721"/>
<dbReference type="EMBL" id="JAASQR010000003">
    <property type="protein sequence ID" value="NIJ17659.1"/>
    <property type="molecule type" value="Genomic_DNA"/>
</dbReference>
<dbReference type="Gene3D" id="3.30.450.20">
    <property type="entry name" value="PAS domain"/>
    <property type="match status" value="1"/>
</dbReference>
<name>A0A846M721_9SPHN</name>
<evidence type="ECO:0000313" key="2">
    <source>
        <dbReference type="Proteomes" id="UP000576821"/>
    </source>
</evidence>
<protein>
    <recommendedName>
        <fullName evidence="3">Diguanylate cyclase</fullName>
    </recommendedName>
</protein>
<accession>A0A846M721</accession>
<evidence type="ECO:0008006" key="3">
    <source>
        <dbReference type="Google" id="ProtNLM"/>
    </source>
</evidence>
<organism evidence="1 2">
    <name type="scientific">Sphingobium vermicomposti</name>
    <dbReference type="NCBI Taxonomy" id="529005"/>
    <lineage>
        <taxon>Bacteria</taxon>
        <taxon>Pseudomonadati</taxon>
        <taxon>Pseudomonadota</taxon>
        <taxon>Alphaproteobacteria</taxon>
        <taxon>Sphingomonadales</taxon>
        <taxon>Sphingomonadaceae</taxon>
        <taxon>Sphingobium</taxon>
    </lineage>
</organism>
<sequence>MRPTEPLPLYHSWPLYDLHVHLSPVALDSYCAQGDLALAERGIGLWHCDLKDDRLSWTSGVYDLFGLEQGMTVPRLLAVSLYAPDSREAMERLRTYAICYRRGFTLDVDIRPLDSADERTMRLVAAPILHDDQVVGLHGIKQILPRGSAFSERRHPTLFDRS</sequence>
<comment type="caution">
    <text evidence="1">The sequence shown here is derived from an EMBL/GenBank/DDBJ whole genome shotgun (WGS) entry which is preliminary data.</text>
</comment>